<keyword evidence="2" id="KW-1185">Reference proteome</keyword>
<proteinExistence type="predicted"/>
<reference evidence="1" key="2">
    <citation type="submission" date="2023-04" db="EMBL/GenBank/DDBJ databases">
        <authorList>
            <person name="Bruccoleri R.E."/>
            <person name="Oakeley E.J."/>
            <person name="Faust A.-M."/>
            <person name="Dessus-Babus S."/>
            <person name="Altorfer M."/>
            <person name="Burckhardt D."/>
            <person name="Oertli M."/>
            <person name="Naumann U."/>
            <person name="Petersen F."/>
            <person name="Wong J."/>
        </authorList>
    </citation>
    <scope>NUCLEOTIDE SEQUENCE</scope>
    <source>
        <strain evidence="1">GSM-AAB239-AS_SAM_17_03QT</strain>
        <tissue evidence="1">Leaf</tissue>
    </source>
</reference>
<comment type="caution">
    <text evidence="1">The sequence shown here is derived from an EMBL/GenBank/DDBJ whole genome shotgun (WGS) entry which is preliminary data.</text>
</comment>
<evidence type="ECO:0000313" key="2">
    <source>
        <dbReference type="Proteomes" id="UP001140949"/>
    </source>
</evidence>
<dbReference type="Proteomes" id="UP001140949">
    <property type="component" value="Unassembled WGS sequence"/>
</dbReference>
<reference evidence="1" key="1">
    <citation type="journal article" date="2023" name="GigaByte">
        <title>Genome assembly of the bearded iris, Iris pallida Lam.</title>
        <authorList>
            <person name="Bruccoleri R.E."/>
            <person name="Oakeley E.J."/>
            <person name="Faust A.M.E."/>
            <person name="Altorfer M."/>
            <person name="Dessus-Babus S."/>
            <person name="Burckhardt D."/>
            <person name="Oertli M."/>
            <person name="Naumann U."/>
            <person name="Petersen F."/>
            <person name="Wong J."/>
        </authorList>
    </citation>
    <scope>NUCLEOTIDE SEQUENCE</scope>
    <source>
        <strain evidence="1">GSM-AAB239-AS_SAM_17_03QT</strain>
    </source>
</reference>
<dbReference type="AlphaFoldDB" id="A0AAX6HI99"/>
<accession>A0AAX6HI99</accession>
<organism evidence="1 2">
    <name type="scientific">Iris pallida</name>
    <name type="common">Sweet iris</name>
    <dbReference type="NCBI Taxonomy" id="29817"/>
    <lineage>
        <taxon>Eukaryota</taxon>
        <taxon>Viridiplantae</taxon>
        <taxon>Streptophyta</taxon>
        <taxon>Embryophyta</taxon>
        <taxon>Tracheophyta</taxon>
        <taxon>Spermatophyta</taxon>
        <taxon>Magnoliopsida</taxon>
        <taxon>Liliopsida</taxon>
        <taxon>Asparagales</taxon>
        <taxon>Iridaceae</taxon>
        <taxon>Iridoideae</taxon>
        <taxon>Irideae</taxon>
        <taxon>Iris</taxon>
    </lineage>
</organism>
<name>A0AAX6HI99_IRIPA</name>
<dbReference type="EMBL" id="JANAVB010009596">
    <property type="protein sequence ID" value="KAJ6840185.1"/>
    <property type="molecule type" value="Genomic_DNA"/>
</dbReference>
<sequence>MPPQTLWDIHVDHHASCDLQKVSVLPFCYAILCRCVCTGGLMLYPLCWQVFCKYSVCILRSIVRLQYLHNFSILSLDMFVKIPKNKYVHHSYFSSSTIR</sequence>
<protein>
    <submittedName>
        <fullName evidence="1">Histone deacetylase 10 isoform X2</fullName>
    </submittedName>
</protein>
<evidence type="ECO:0000313" key="1">
    <source>
        <dbReference type="EMBL" id="KAJ6840185.1"/>
    </source>
</evidence>
<gene>
    <name evidence="1" type="ORF">M6B38_313105</name>
</gene>